<reference evidence="2 3" key="1">
    <citation type="submission" date="2016-10" db="EMBL/GenBank/DDBJ databases">
        <authorList>
            <person name="de Groot N.N."/>
        </authorList>
    </citation>
    <scope>NUCLEOTIDE SEQUENCE [LARGE SCALE GENOMIC DNA]</scope>
    <source>
        <strain evidence="2 3">DSM 26656</strain>
    </source>
</reference>
<protein>
    <submittedName>
        <fullName evidence="2">Putative spermidine/putrescine transport system substrate-binding protein</fullName>
    </submittedName>
</protein>
<evidence type="ECO:0000256" key="1">
    <source>
        <dbReference type="ARBA" id="ARBA00022764"/>
    </source>
</evidence>
<proteinExistence type="predicted"/>
<evidence type="ECO:0000313" key="2">
    <source>
        <dbReference type="EMBL" id="SEF86887.1"/>
    </source>
</evidence>
<accession>A0A1H5VK08</accession>
<sequence>MKNDHSDKKTGTSRRQFVEGGIATLAALHATGVSAQGLPLPKSPVALNIIDVGGALALLQKPLENYRDAKKNLVSRMTFIKAPAPELPGKIKAMQEANRVDIDLVIGGLDALAAGIDQNLWVKLFPDHAASLPDPAKILMPAALDMHNLGSGQGMCVVYYPSGPLLEYMPARVKQVPTTAEELLAWAKQNPNRFLYARPANSGPGRTWIMGLPYLLGDKDPKDPVNGWDKTWAYLKELGQYVEYYPTGTGATMKEFGDGSRDIIISTTGWDINPRVLGIVPKEAKIQTLKGFHWVSDAQYMYVPKGVSNDKLAVVLDLISHTMTPQQQAFTYDEGYFYPGPAVKDVPLSMAPESSQKAIAEYGRPEYADLIANNKIEVPLTPDKMVLAFRRWDEEVGTKRAK</sequence>
<dbReference type="AlphaFoldDB" id="A0A1H5VK08"/>
<dbReference type="OrthoDB" id="3239593at2"/>
<gene>
    <name evidence="2" type="ORF">SAMN04488115_102314</name>
</gene>
<dbReference type="EMBL" id="FNUY01000002">
    <property type="protein sequence ID" value="SEF86887.1"/>
    <property type="molecule type" value="Genomic_DNA"/>
</dbReference>
<keyword evidence="1" id="KW-0574">Periplasm</keyword>
<dbReference type="PANTHER" id="PTHR42779:SF1">
    <property type="entry name" value="PROTEIN YNJB"/>
    <property type="match status" value="1"/>
</dbReference>
<dbReference type="Gene3D" id="3.40.190.10">
    <property type="entry name" value="Periplasmic binding protein-like II"/>
    <property type="match status" value="2"/>
</dbReference>
<keyword evidence="3" id="KW-1185">Reference proteome</keyword>
<dbReference type="InterPro" id="IPR006059">
    <property type="entry name" value="SBP"/>
</dbReference>
<organism evidence="2 3">
    <name type="scientific">Bosea lathyri</name>
    <dbReference type="NCBI Taxonomy" id="1036778"/>
    <lineage>
        <taxon>Bacteria</taxon>
        <taxon>Pseudomonadati</taxon>
        <taxon>Pseudomonadota</taxon>
        <taxon>Alphaproteobacteria</taxon>
        <taxon>Hyphomicrobiales</taxon>
        <taxon>Boseaceae</taxon>
        <taxon>Bosea</taxon>
    </lineage>
</organism>
<dbReference type="InterPro" id="IPR006311">
    <property type="entry name" value="TAT_signal"/>
</dbReference>
<dbReference type="PROSITE" id="PS51318">
    <property type="entry name" value="TAT"/>
    <property type="match status" value="1"/>
</dbReference>
<dbReference type="SUPFAM" id="SSF53850">
    <property type="entry name" value="Periplasmic binding protein-like II"/>
    <property type="match status" value="1"/>
</dbReference>
<dbReference type="RefSeq" id="WP_103871555.1">
    <property type="nucleotide sequence ID" value="NZ_FNUY01000002.1"/>
</dbReference>
<dbReference type="PANTHER" id="PTHR42779">
    <property type="entry name" value="PROTEIN YNJB"/>
    <property type="match status" value="1"/>
</dbReference>
<name>A0A1H5VK08_9HYPH</name>
<dbReference type="Pfam" id="PF13416">
    <property type="entry name" value="SBP_bac_8"/>
    <property type="match status" value="1"/>
</dbReference>
<evidence type="ECO:0000313" key="3">
    <source>
        <dbReference type="Proteomes" id="UP000236743"/>
    </source>
</evidence>
<dbReference type="Proteomes" id="UP000236743">
    <property type="component" value="Unassembled WGS sequence"/>
</dbReference>